<evidence type="ECO:0000256" key="1">
    <source>
        <dbReference type="ARBA" id="ARBA00006096"/>
    </source>
</evidence>
<evidence type="ECO:0000313" key="3">
    <source>
        <dbReference type="EMBL" id="AAM05372.1"/>
    </source>
</evidence>
<dbReference type="GO" id="GO:0006508">
    <property type="term" value="P:proteolysis"/>
    <property type="evidence" value="ECO:0007669"/>
    <property type="project" value="InterPro"/>
</dbReference>
<proteinExistence type="inferred from homology"/>
<dbReference type="PANTHER" id="PTHR30023:SF0">
    <property type="entry name" value="PENICILLIN-SENSITIVE CARBOXYPEPTIDASE A"/>
    <property type="match status" value="1"/>
</dbReference>
<dbReference type="SUPFAM" id="SSF56601">
    <property type="entry name" value="beta-lactamase/transpeptidase-like"/>
    <property type="match status" value="1"/>
</dbReference>
<keyword evidence="3" id="KW-0121">Carboxypeptidase</keyword>
<dbReference type="InterPro" id="IPR000667">
    <property type="entry name" value="Peptidase_S13"/>
</dbReference>
<dbReference type="GO" id="GO:0004185">
    <property type="term" value="F:serine-type carboxypeptidase activity"/>
    <property type="evidence" value="ECO:0000318"/>
    <property type="project" value="GO_Central"/>
</dbReference>
<name>Q8TPE4_METAC</name>
<dbReference type="InParanoid" id="Q8TPE4"/>
<organism evidence="3 4">
    <name type="scientific">Methanosarcina acetivorans (strain ATCC 35395 / DSM 2834 / JCM 12185 / C2A)</name>
    <dbReference type="NCBI Taxonomy" id="188937"/>
    <lineage>
        <taxon>Archaea</taxon>
        <taxon>Methanobacteriati</taxon>
        <taxon>Methanobacteriota</taxon>
        <taxon>Stenosarchaea group</taxon>
        <taxon>Methanomicrobia</taxon>
        <taxon>Methanosarcinales</taxon>
        <taxon>Methanosarcinaceae</taxon>
        <taxon>Methanosarcina</taxon>
    </lineage>
</organism>
<dbReference type="STRING" id="188937.MA_1969"/>
<evidence type="ECO:0000313" key="4">
    <source>
        <dbReference type="Proteomes" id="UP000002487"/>
    </source>
</evidence>
<dbReference type="Proteomes" id="UP000002487">
    <property type="component" value="Chromosome"/>
</dbReference>
<dbReference type="NCBIfam" id="TIGR00666">
    <property type="entry name" value="PBP4"/>
    <property type="match status" value="1"/>
</dbReference>
<reference evidence="3 4" key="1">
    <citation type="journal article" date="2002" name="Genome Res.">
        <title>The genome of Methanosarcina acetivorans reveals extensive metabolic and physiological diversity.</title>
        <authorList>
            <person name="Galagan J.E."/>
            <person name="Nusbaum C."/>
            <person name="Roy A."/>
            <person name="Endrizzi M.G."/>
            <person name="Macdonald P."/>
            <person name="FitzHugh W."/>
            <person name="Calvo S."/>
            <person name="Engels R."/>
            <person name="Smirnov S."/>
            <person name="Atnoor D."/>
            <person name="Brown A."/>
            <person name="Allen N."/>
            <person name="Naylor J."/>
            <person name="Stange-Thomann N."/>
            <person name="DeArellano K."/>
            <person name="Johnson R."/>
            <person name="Linton L."/>
            <person name="McEwan P."/>
            <person name="McKernan K."/>
            <person name="Talamas J."/>
            <person name="Tirrell A."/>
            <person name="Ye W."/>
            <person name="Zimmer A."/>
            <person name="Barber R.D."/>
            <person name="Cann I."/>
            <person name="Graham D.E."/>
            <person name="Grahame D.A."/>
            <person name="Guss A."/>
            <person name="Hedderich R."/>
            <person name="Ingram-Smith C."/>
            <person name="Kuettner C.H."/>
            <person name="Krzycki J.A."/>
            <person name="Leigh J.A."/>
            <person name="Li W."/>
            <person name="Liu J."/>
            <person name="Mukhopadhyay B."/>
            <person name="Reeve J.N."/>
            <person name="Smith K."/>
            <person name="Springer T.A."/>
            <person name="Umayam L.A."/>
            <person name="White O."/>
            <person name="White R.H."/>
            <person name="de Macario E.C."/>
            <person name="Ferry J.G."/>
            <person name="Jarrell K.F."/>
            <person name="Jing H."/>
            <person name="Macario A.J.L."/>
            <person name="Paulsen I."/>
            <person name="Pritchett M."/>
            <person name="Sowers K.R."/>
            <person name="Swanson R.V."/>
            <person name="Zinder S.H."/>
            <person name="Lander E."/>
            <person name="Metcalf W.W."/>
            <person name="Birren B."/>
        </authorList>
    </citation>
    <scope>NUCLEOTIDE SEQUENCE [LARGE SCALE GENOMIC DNA]</scope>
    <source>
        <strain evidence="4">ATCC 35395 / DSM 2834 / JCM 12185 / C2A</strain>
    </source>
</reference>
<dbReference type="PANTHER" id="PTHR30023">
    <property type="entry name" value="D-ALANYL-D-ALANINE CARBOXYPEPTIDASE"/>
    <property type="match status" value="1"/>
</dbReference>
<keyword evidence="3" id="KW-0645">Protease</keyword>
<dbReference type="EMBL" id="AE010299">
    <property type="protein sequence ID" value="AAM05372.1"/>
    <property type="molecule type" value="Genomic_DNA"/>
</dbReference>
<dbReference type="EnsemblBacteria" id="AAM05372">
    <property type="protein sequence ID" value="AAM05372"/>
    <property type="gene ID" value="MA_1969"/>
</dbReference>
<accession>Q8TPE4</accession>
<dbReference type="Gene3D" id="3.50.80.20">
    <property type="entry name" value="D-Ala-D-Ala carboxypeptidase C, peptidase S13"/>
    <property type="match status" value="1"/>
</dbReference>
<comment type="similarity">
    <text evidence="1">Belongs to the peptidase S13 family.</text>
</comment>
<dbReference type="HOGENOM" id="CLU_017692_1_0_2"/>
<dbReference type="Gene3D" id="3.40.710.10">
    <property type="entry name" value="DD-peptidase/beta-lactamase superfamily"/>
    <property type="match status" value="2"/>
</dbReference>
<dbReference type="PhylomeDB" id="Q8TPE4"/>
<keyword evidence="2" id="KW-0378">Hydrolase</keyword>
<gene>
    <name evidence="3" type="ordered locus">MA_1969</name>
</gene>
<sequence length="568" mass="61172">MSSATNCGFLILTCLLDSLMKYPRERSRGDYMKSDAHESKKLCYLLLGTIFLITVCQPFAGAGGNSQDSPLEGNPLPASVTEIMNDTKYDHAFWGILVEDLETGEVVYQLNPEKMFIPGSTTKLYTGAAALDIIGADYRFETPIYARGNVDSSGNLNGDLILVASGDLTMGGRTTPDGKIDYTDIDHSYANSIGNAILTTPDPLSGLDQLAQQVSAAGIKSVSGDVIIDDRLFDKINPPDSANDYTLTPIVINDNLIDIMVKPAQPGMAAEVDWRPQTAAYAIEADVVTTDANETARIEISTGGPGIINVSGQVPAGEDTIVQTYTVDDPSSFARSLLIEALERQGVKVNASVKGNNPADLLPATTNYSEFERVALLTSLPFSENLKLIMKVSQNMQADSLLPLMAVKEGKRSFWDGLIIERSFLEKTGIDLNAVSISDGRGNSPADYMTPRTTVDLLRYMSSGNDSQVYRDALPILGVDGSLATSVGPESPAKGKVQAKTGTTAKYDVVNDRLILCSQALGGYMNTSEDRKLAFAIYVNNVPVKDVKEMKQVSNDLGSICEAIYEEN</sequence>
<dbReference type="Pfam" id="PF02113">
    <property type="entry name" value="Peptidase_S13"/>
    <property type="match status" value="1"/>
</dbReference>
<dbReference type="InterPro" id="IPR012338">
    <property type="entry name" value="Beta-lactam/transpept-like"/>
</dbReference>
<evidence type="ECO:0000256" key="2">
    <source>
        <dbReference type="ARBA" id="ARBA00022801"/>
    </source>
</evidence>
<dbReference type="AlphaFoldDB" id="Q8TPE4"/>
<protein>
    <submittedName>
        <fullName evidence="3">Serine-type D-Ala-D-Ala carboxypeptidase</fullName>
    </submittedName>
</protein>
<dbReference type="KEGG" id="mac:MA_1969"/>
<dbReference type="GO" id="GO:0000270">
    <property type="term" value="P:peptidoglycan metabolic process"/>
    <property type="evidence" value="ECO:0000318"/>
    <property type="project" value="GO_Central"/>
</dbReference>
<keyword evidence="4" id="KW-1185">Reference proteome</keyword>